<proteinExistence type="predicted"/>
<feature type="region of interest" description="Disordered" evidence="1">
    <location>
        <begin position="214"/>
        <end position="277"/>
    </location>
</feature>
<reference evidence="2 3" key="1">
    <citation type="submission" date="2019-07" db="EMBL/GenBank/DDBJ databases">
        <title>Genome assembly of two rare yeast pathogens: Diutina rugosa and Trichomonascus ciferrii.</title>
        <authorList>
            <person name="Mixao V."/>
            <person name="Saus E."/>
            <person name="Hansen A."/>
            <person name="Lass-Flor C."/>
            <person name="Gabaldon T."/>
        </authorList>
    </citation>
    <scope>NUCLEOTIDE SEQUENCE [LARGE SCALE GENOMIC DNA]</scope>
    <source>
        <strain evidence="2 3">CBS 613</strain>
    </source>
</reference>
<dbReference type="RefSeq" id="XP_034010544.1">
    <property type="nucleotide sequence ID" value="XM_034157610.1"/>
</dbReference>
<feature type="region of interest" description="Disordered" evidence="1">
    <location>
        <begin position="64"/>
        <end position="133"/>
    </location>
</feature>
<accession>A0A642UGG8</accession>
<feature type="compositionally biased region" description="Basic and acidic residues" evidence="1">
    <location>
        <begin position="260"/>
        <end position="277"/>
    </location>
</feature>
<dbReference type="OMA" id="YQQYYPA"/>
<feature type="region of interest" description="Disordered" evidence="1">
    <location>
        <begin position="325"/>
        <end position="362"/>
    </location>
</feature>
<sequence>MSADVHTRLRRRRPQVLEIPTAKNADLALRIVSPGLPPSVITEKSSHTLKMSQVIQRQQQQIIASMKEAQDAQTTVTTPPDKAVKNEEDDDDDSDLSAPKLNVSAASSDTPTSASKRLKRDNVPTPLDIGLINDKSARPSIHSAPIRPAMSRVGVPPMRRRPLPQIRRVYRPFPNTHVTYQAYPQEYAVPYVAVPQWTPYPPLSAYPYPHPVAARRRHRPTPIPATPKHQAKSGKVTDVYHGDYTRAAPLSSQPLSAQREAFDQRSSSKLEEDRMPVSEDEVKEMQAKYDQGNVSKTNTSEIFGSISLMDESVYKFRIFRKSTPEQLESGLGGKKETSDAVGADDDKVTNPSGAKDHESEADWLRSEKEKFLKICETSWDTFVDSRTKHAEK</sequence>
<gene>
    <name evidence="2" type="ORF">DIURU_004707</name>
</gene>
<evidence type="ECO:0000313" key="2">
    <source>
        <dbReference type="EMBL" id="KAA8898423.1"/>
    </source>
</evidence>
<dbReference type="OrthoDB" id="3977264at2759"/>
<dbReference type="EMBL" id="SWFT01000146">
    <property type="protein sequence ID" value="KAA8898423.1"/>
    <property type="molecule type" value="Genomic_DNA"/>
</dbReference>
<comment type="caution">
    <text evidence="2">The sequence shown here is derived from an EMBL/GenBank/DDBJ whole genome shotgun (WGS) entry which is preliminary data.</text>
</comment>
<dbReference type="Proteomes" id="UP000449547">
    <property type="component" value="Unassembled WGS sequence"/>
</dbReference>
<dbReference type="VEuPathDB" id="FungiDB:DIURU_004707"/>
<feature type="compositionally biased region" description="Basic and acidic residues" evidence="1">
    <location>
        <begin position="333"/>
        <end position="362"/>
    </location>
</feature>
<dbReference type="GeneID" id="54783358"/>
<feature type="compositionally biased region" description="Low complexity" evidence="1">
    <location>
        <begin position="104"/>
        <end position="115"/>
    </location>
</feature>
<evidence type="ECO:0000313" key="3">
    <source>
        <dbReference type="Proteomes" id="UP000449547"/>
    </source>
</evidence>
<protein>
    <submittedName>
        <fullName evidence="2">Uncharacterized protein</fullName>
    </submittedName>
</protein>
<keyword evidence="3" id="KW-1185">Reference proteome</keyword>
<organism evidence="2 3">
    <name type="scientific">Diutina rugosa</name>
    <name type="common">Yeast</name>
    <name type="synonym">Candida rugosa</name>
    <dbReference type="NCBI Taxonomy" id="5481"/>
    <lineage>
        <taxon>Eukaryota</taxon>
        <taxon>Fungi</taxon>
        <taxon>Dikarya</taxon>
        <taxon>Ascomycota</taxon>
        <taxon>Saccharomycotina</taxon>
        <taxon>Pichiomycetes</taxon>
        <taxon>Debaryomycetaceae</taxon>
        <taxon>Diutina</taxon>
    </lineage>
</organism>
<evidence type="ECO:0000256" key="1">
    <source>
        <dbReference type="SAM" id="MobiDB-lite"/>
    </source>
</evidence>
<dbReference type="AlphaFoldDB" id="A0A642UGG8"/>
<name>A0A642UGG8_DIURU</name>